<dbReference type="InterPro" id="IPR036662">
    <property type="entry name" value="PTS_EIIA_man-typ_sf"/>
</dbReference>
<dbReference type="CDD" id="cd00009">
    <property type="entry name" value="AAA"/>
    <property type="match status" value="1"/>
</dbReference>
<dbReference type="RefSeq" id="WP_221862472.1">
    <property type="nucleotide sequence ID" value="NZ_JAIKTU010000023.1"/>
</dbReference>
<evidence type="ECO:0000313" key="8">
    <source>
        <dbReference type="Proteomes" id="UP001299068"/>
    </source>
</evidence>
<feature type="domain" description="PTS EIIA type-4" evidence="5">
    <location>
        <begin position="577"/>
        <end position="715"/>
    </location>
</feature>
<evidence type="ECO:0000256" key="2">
    <source>
        <dbReference type="ARBA" id="ARBA00022741"/>
    </source>
</evidence>
<dbReference type="InterPro" id="IPR025943">
    <property type="entry name" value="Sigma_54_int_dom_ATP-bd_2"/>
</dbReference>
<dbReference type="PROSITE" id="PS50045">
    <property type="entry name" value="SIGMA54_INTERACT_4"/>
    <property type="match status" value="1"/>
</dbReference>
<organism evidence="7 8">
    <name type="scientific">Clostridium sardiniense</name>
    <name type="common">Clostridium absonum</name>
    <dbReference type="NCBI Taxonomy" id="29369"/>
    <lineage>
        <taxon>Bacteria</taxon>
        <taxon>Bacillati</taxon>
        <taxon>Bacillota</taxon>
        <taxon>Clostridia</taxon>
        <taxon>Eubacteriales</taxon>
        <taxon>Clostridiaceae</taxon>
        <taxon>Clostridium</taxon>
    </lineage>
</organism>
<proteinExistence type="predicted"/>
<dbReference type="PROSITE" id="PS51096">
    <property type="entry name" value="PTS_EIIA_TYPE_4"/>
    <property type="match status" value="1"/>
</dbReference>
<accession>A0ABS7L2V1</accession>
<evidence type="ECO:0000313" key="7">
    <source>
        <dbReference type="EMBL" id="MBY0757375.1"/>
    </source>
</evidence>
<sequence length="930" mass="105453">MKRIEKIYSYLNEVCLGYKKEDLDENIGVSAQDIGDKLDILRNNVSKELNELCRNKKAIKIKCRPVRYFDREIFQKIFDVRLSEDITEIDDIKSLLNKQKEEEENKSPFDYLIGYDTSLKTQIEQAKAAIIYPPNGLHTLIVGPTGVGKSLFANRMYSYAKYIGRFKEDSPFIVFNCADYYNTPQLLLSHIFGHVKGAFTGADTEKDGIVQKADGGILFLDEIHRLPPEGQEMVFYFMDTGTYNKLGETERKRKANVLIIGATTEDPASTLLNTFVRRIPMTVRIPSFEERSVRDKIEIIKHLLHNEAVRVNKPIKISVEGIKALIGSTTFGNIGQLKSNIQLLCAKGFLNSINEDGYIDINLKMMPNNIQSGLIGISSKIKEKEEILNIIPSDLIINPEKSIIKLEENSNYEPPFNLYKIIEDKASVLREEGMDEDAINKFITTDITVHIKCFYDKLKNDKYSRQGLLKIVDENIIAFVEQIKDLAEERLGRKYNERFIYAMSLHMSAFFNRLNKNIEPDYEQMEELIADYPEEYELSKEICQRASQYFKTTIPTGEVTYITLLLTSIEETDINAKIGVVVAVHGSSTASSMVNVAIKLFDSDNILAVDMPLEISPKDTLELVTQKVKEIDRGKGVMLLVDMGSLNSFGNIIYENTGIKIRTLDMVSTPTVLEAARKSSLNDVDLEGLYQYLRAFKGYSVNTKETSNNDKSNGVIVTICSSGKGAAIKLKGLVEDVVHNISEEKIEVIPIGIKDHENKINNISKNNKVLAVVGVIDPKMNIPFISLESLISGTGEKIIENIFKGESISIEDSAHEDIVLNNLCYDSLKETITYLNPDKIINLLLEFIEMLESELERDFINSMKLRIALHTACALERVLLKDELVYMDDRGKFDYNIVNKIRSACLIFKESLNLEISEDEIYYITEMVLL</sequence>
<dbReference type="InterPro" id="IPR002078">
    <property type="entry name" value="Sigma_54_int"/>
</dbReference>
<dbReference type="PROSITE" id="PS00676">
    <property type="entry name" value="SIGMA54_INTERACT_2"/>
    <property type="match status" value="1"/>
</dbReference>
<dbReference type="Gene3D" id="3.40.50.300">
    <property type="entry name" value="P-loop containing nucleotide triphosphate hydrolases"/>
    <property type="match status" value="1"/>
</dbReference>
<feature type="domain" description="PRD" evidence="6">
    <location>
        <begin position="835"/>
        <end position="930"/>
    </location>
</feature>
<comment type="caution">
    <text evidence="7">The sequence shown here is derived from an EMBL/GenBank/DDBJ whole genome shotgun (WGS) entry which is preliminary data.</text>
</comment>
<keyword evidence="2" id="KW-0547">Nucleotide-binding</keyword>
<dbReference type="SUPFAM" id="SSF63520">
    <property type="entry name" value="PTS-regulatory domain, PRD"/>
    <property type="match status" value="2"/>
</dbReference>
<dbReference type="SMART" id="SM00382">
    <property type="entry name" value="AAA"/>
    <property type="match status" value="1"/>
</dbReference>
<dbReference type="Proteomes" id="UP001299068">
    <property type="component" value="Unassembled WGS sequence"/>
</dbReference>
<evidence type="ECO:0000259" key="4">
    <source>
        <dbReference type="PROSITE" id="PS50045"/>
    </source>
</evidence>
<dbReference type="SUPFAM" id="SSF53062">
    <property type="entry name" value="PTS system fructose IIA component-like"/>
    <property type="match status" value="1"/>
</dbReference>
<evidence type="ECO:0000259" key="5">
    <source>
        <dbReference type="PROSITE" id="PS51096"/>
    </source>
</evidence>
<dbReference type="EMBL" id="JAIKTU010000023">
    <property type="protein sequence ID" value="MBY0757375.1"/>
    <property type="molecule type" value="Genomic_DNA"/>
</dbReference>
<dbReference type="Gene3D" id="1.10.1790.10">
    <property type="entry name" value="PRD domain"/>
    <property type="match status" value="2"/>
</dbReference>
<dbReference type="InterPro" id="IPR036634">
    <property type="entry name" value="PRD_sf"/>
</dbReference>
<dbReference type="Pfam" id="PF00874">
    <property type="entry name" value="PRD"/>
    <property type="match status" value="2"/>
</dbReference>
<dbReference type="PROSITE" id="PS51372">
    <property type="entry name" value="PRD_2"/>
    <property type="match status" value="2"/>
</dbReference>
<evidence type="ECO:0000259" key="6">
    <source>
        <dbReference type="PROSITE" id="PS51372"/>
    </source>
</evidence>
<dbReference type="InterPro" id="IPR003593">
    <property type="entry name" value="AAA+_ATPase"/>
</dbReference>
<dbReference type="InterPro" id="IPR011608">
    <property type="entry name" value="PRD"/>
</dbReference>
<dbReference type="PANTHER" id="PTHR32071">
    <property type="entry name" value="TRANSCRIPTIONAL REGULATORY PROTEIN"/>
    <property type="match status" value="1"/>
</dbReference>
<feature type="domain" description="Sigma-54 factor interaction" evidence="4">
    <location>
        <begin position="112"/>
        <end position="346"/>
    </location>
</feature>
<keyword evidence="1" id="KW-0808">Transferase</keyword>
<dbReference type="InterPro" id="IPR004701">
    <property type="entry name" value="PTS_EIIA_man-typ"/>
</dbReference>
<dbReference type="Pfam" id="PF00158">
    <property type="entry name" value="Sigma54_activat"/>
    <property type="match status" value="1"/>
</dbReference>
<keyword evidence="3" id="KW-0067">ATP-binding</keyword>
<dbReference type="Pfam" id="PF03610">
    <property type="entry name" value="EIIA-man"/>
    <property type="match status" value="1"/>
</dbReference>
<name>A0ABS7L2V1_CLOSR</name>
<protein>
    <submittedName>
        <fullName evidence="7">Sigma 54-interacting transcriptional regulator</fullName>
    </submittedName>
</protein>
<dbReference type="InterPro" id="IPR027417">
    <property type="entry name" value="P-loop_NTPase"/>
</dbReference>
<evidence type="ECO:0000256" key="1">
    <source>
        <dbReference type="ARBA" id="ARBA00022679"/>
    </source>
</evidence>
<keyword evidence="8" id="KW-1185">Reference proteome</keyword>
<dbReference type="SUPFAM" id="SSF52540">
    <property type="entry name" value="P-loop containing nucleoside triphosphate hydrolases"/>
    <property type="match status" value="1"/>
</dbReference>
<evidence type="ECO:0000256" key="3">
    <source>
        <dbReference type="ARBA" id="ARBA00022840"/>
    </source>
</evidence>
<gene>
    <name evidence="7" type="ORF">K5V21_18270</name>
</gene>
<dbReference type="PANTHER" id="PTHR32071:SF90">
    <property type="entry name" value="TRANSCRIPTIONAL REGULATORY PROTEIN LEVR"/>
    <property type="match status" value="1"/>
</dbReference>
<dbReference type="Gene3D" id="3.40.50.510">
    <property type="entry name" value="Phosphotransferase system, mannose-type IIA component"/>
    <property type="match status" value="1"/>
</dbReference>
<reference evidence="7 8" key="1">
    <citation type="journal article" date="2021" name="Cell Host Microbe">
        <title>in vivo commensal control of Clostridioides difficile virulence.</title>
        <authorList>
            <person name="Girinathan B.P."/>
            <person name="Dibenedetto N."/>
            <person name="Worley J.N."/>
            <person name="Peltier J."/>
            <person name="Arrieta-Ortiz M.L."/>
            <person name="Rupa Christinal Immanuel S."/>
            <person name="Lavin R."/>
            <person name="Delaney M.L."/>
            <person name="Cummins C."/>
            <person name="Hoffmann M."/>
            <person name="Luo Y."/>
            <person name="Gonzalez-Escalona N."/>
            <person name="Allard M."/>
            <person name="Onderdonk A.B."/>
            <person name="Gerber G.K."/>
            <person name="Sonenshein A.L."/>
            <person name="Baliga N."/>
            <person name="Dupuy B."/>
            <person name="Bry L."/>
        </authorList>
    </citation>
    <scope>NUCLEOTIDE SEQUENCE [LARGE SCALE GENOMIC DNA]</scope>
    <source>
        <strain evidence="7 8">DSM 599</strain>
    </source>
</reference>
<feature type="domain" description="PRD" evidence="6">
    <location>
        <begin position="471"/>
        <end position="576"/>
    </location>
</feature>